<organism evidence="5">
    <name type="scientific">Rheinheimera sp. BAL341</name>
    <dbReference type="NCBI Taxonomy" id="1708203"/>
    <lineage>
        <taxon>Bacteria</taxon>
        <taxon>Pseudomonadati</taxon>
        <taxon>Pseudomonadota</taxon>
        <taxon>Gammaproteobacteria</taxon>
        <taxon>Chromatiales</taxon>
        <taxon>Chromatiaceae</taxon>
        <taxon>Rheinheimera</taxon>
    </lineage>
</organism>
<feature type="domain" description="Carrier" evidence="4">
    <location>
        <begin position="1075"/>
        <end position="1150"/>
    </location>
</feature>
<dbReference type="GO" id="GO:0016779">
    <property type="term" value="F:nucleotidyltransferase activity"/>
    <property type="evidence" value="ECO:0007669"/>
    <property type="project" value="UniProtKB-KW"/>
</dbReference>
<evidence type="ECO:0000259" key="4">
    <source>
        <dbReference type="PROSITE" id="PS50075"/>
    </source>
</evidence>
<dbReference type="CDD" id="cd19531">
    <property type="entry name" value="LCL_NRPS-like"/>
    <property type="match status" value="1"/>
</dbReference>
<dbReference type="InterPro" id="IPR020845">
    <property type="entry name" value="AMP-binding_CS"/>
</dbReference>
<dbReference type="GO" id="GO:0031177">
    <property type="term" value="F:phosphopantetheine binding"/>
    <property type="evidence" value="ECO:0007669"/>
    <property type="project" value="InterPro"/>
</dbReference>
<dbReference type="InterPro" id="IPR044894">
    <property type="entry name" value="TubC_N_sf"/>
</dbReference>
<dbReference type="SMART" id="SM00823">
    <property type="entry name" value="PKS_PP"/>
    <property type="match status" value="1"/>
</dbReference>
<dbReference type="Pfam" id="PF00550">
    <property type="entry name" value="PP-binding"/>
    <property type="match status" value="1"/>
</dbReference>
<dbReference type="PROSITE" id="PS00455">
    <property type="entry name" value="AMP_BINDING"/>
    <property type="match status" value="1"/>
</dbReference>
<evidence type="ECO:0000256" key="2">
    <source>
        <dbReference type="ARBA" id="ARBA00022450"/>
    </source>
</evidence>
<protein>
    <submittedName>
        <fullName evidence="5">Siderophore biosynthesis non-ribosomal peptide synthetase modules @ Bacillibactin synthetase component F</fullName>
        <ecNumber evidence="5">2.7.7.-</ecNumber>
    </submittedName>
</protein>
<dbReference type="InterPro" id="IPR045851">
    <property type="entry name" value="AMP-bd_C_sf"/>
</dbReference>
<dbReference type="InterPro" id="IPR036736">
    <property type="entry name" value="ACP-like_sf"/>
</dbReference>
<dbReference type="SUPFAM" id="SSF52777">
    <property type="entry name" value="CoA-dependent acyltransferases"/>
    <property type="match status" value="2"/>
</dbReference>
<dbReference type="InterPro" id="IPR009081">
    <property type="entry name" value="PP-bd_ACP"/>
</dbReference>
<dbReference type="EC" id="2.7.7.-" evidence="5"/>
<dbReference type="AlphaFoldDB" id="A0A486XP87"/>
<keyword evidence="2" id="KW-0596">Phosphopantetheine</keyword>
<dbReference type="Pfam" id="PF00501">
    <property type="entry name" value="AMP-binding"/>
    <property type="match status" value="1"/>
</dbReference>
<dbReference type="EMBL" id="CAAJGR010000082">
    <property type="protein sequence ID" value="VHO03417.1"/>
    <property type="molecule type" value="Genomic_DNA"/>
</dbReference>
<gene>
    <name evidence="5" type="ORF">BAL341_1418</name>
</gene>
<name>A0A486XP87_9GAMM</name>
<dbReference type="CDD" id="cd05930">
    <property type="entry name" value="A_NRPS"/>
    <property type="match status" value="1"/>
</dbReference>
<dbReference type="Pfam" id="PF00668">
    <property type="entry name" value="Condensation"/>
    <property type="match status" value="1"/>
</dbReference>
<dbReference type="Gene3D" id="2.30.38.10">
    <property type="entry name" value="Luciferase, Domain 3"/>
    <property type="match status" value="1"/>
</dbReference>
<dbReference type="Gene3D" id="3.30.559.30">
    <property type="entry name" value="Nonribosomal peptide synthetase, condensation domain"/>
    <property type="match status" value="1"/>
</dbReference>
<keyword evidence="5" id="KW-0548">Nucleotidyltransferase</keyword>
<dbReference type="Gene3D" id="3.30.300.30">
    <property type="match status" value="1"/>
</dbReference>
<evidence type="ECO:0000256" key="3">
    <source>
        <dbReference type="ARBA" id="ARBA00022553"/>
    </source>
</evidence>
<dbReference type="PROSITE" id="PS50075">
    <property type="entry name" value="CARRIER"/>
    <property type="match status" value="1"/>
</dbReference>
<sequence>MGNIVMNTLLNELVEKGVFCHLKGEKLVFSGNLDALDERLKAAIKENKIQLVELLQVKNANSSAGGTIKRVQETGNIPLSFAQNRLWLLDQIEGRTHQYNILINLQLKGRLDIQALTQAFNIIIERHEILRTSYHKNSNNEPFQQVNPVDNQCFKFHWIDLKDKMLAEQEVAIQNYLRKQSFEPFHLEADRMIRAAILTLATESYSLIITLHHIASDGWSRNLLTQELTALYNAYTKGAPNPLKPLALQYSDYAHWQHQHLDETRRNQYLQYWKDKLAFLPEVNSLPIDFTRSSTQDFSGATFQQKIARRVFDGIKMLERQQNVSLFMILNAAFSVLLSRYSNTHDIVFGTPVANRQQHEIAELVGFFVNNLVVRIDTSGNPVFLKLLQQCKTDLLDMYEHQQLPFDLLVSELQPTRSRSRSPLFQIMLVLQNNEAANLNLVGLELQQGKKNDYVAKYDLTLTVTEGDADNPSLFLEWNYATGLFKASTIKQLAASFACILRGIVDNPEMRIESLPVLTEDMVHDLVKFNDNDVSSEELPVHVMFEKVADEEPDKIAIIERQPDGSERTLTYRQLNAKANQIANCLISDYVTPGLPVGLYCRRSADALVGLLAILKYGSCYVPLDKDHPQSRIHQIVQDSGIKLVIGQSDLLEDLNELECEKLAIDNHSRFANSSEDSPRHSDIDTMLESLAYVLFTSGSTGKPKGVMVSHRSLSNYVNYARNAYLNTDIETAVFSSPLAFDATITTTLLPLTAGIAVDIVPENDVIQHLRQRLFDTNRCTLFKLTPSHLNALKSANELTSNLKHVLVIGGEQLSVAALSPWLGSRLPMALMVNEYGPTETVVGCSTWFGNAASIASLSDKTNVPIGRPINNTKLYVLNEALSFSPPGVAGELFIGGVGVAKGYINNETLTSSHFVEITLPVGPDGQLQSQRLYKTGDSVRILLSDDGRPNVLEFLGRNDSQIKLRGFRIETSEIEAQIVQSGVASQAKVILHKDFDDDTRSQLVAYFIPSQLDGAASKEDGIYGIHQYLKGTLPEYMVPSKCIALESFPLTQNGKLDIGALPELSTVPVAVYKAPQTDLEVTLSHMWQSILMVDRVSITDSFFDLGGNSLLSIKLADMIEVQLQKTVKVSDLFENQTIEDQAQFITQLQDSGSKGAISLKDSAELNMITEEFEI</sequence>
<dbReference type="Gene3D" id="3.30.559.10">
    <property type="entry name" value="Chloramphenicol acetyltransferase-like domain"/>
    <property type="match status" value="1"/>
</dbReference>
<dbReference type="InterPro" id="IPR006162">
    <property type="entry name" value="Ppantetheine_attach_site"/>
</dbReference>
<dbReference type="GO" id="GO:0043041">
    <property type="term" value="P:amino acid activation for nonribosomal peptide biosynthetic process"/>
    <property type="evidence" value="ECO:0007669"/>
    <property type="project" value="TreeGrafter"/>
</dbReference>
<dbReference type="PROSITE" id="PS00012">
    <property type="entry name" value="PHOSPHOPANTETHEINE"/>
    <property type="match status" value="1"/>
</dbReference>
<dbReference type="Gene3D" id="3.40.50.980">
    <property type="match status" value="2"/>
</dbReference>
<dbReference type="InterPro" id="IPR010071">
    <property type="entry name" value="AA_adenyl_dom"/>
</dbReference>
<dbReference type="InterPro" id="IPR020806">
    <property type="entry name" value="PKS_PP-bd"/>
</dbReference>
<dbReference type="Gene3D" id="1.10.10.1830">
    <property type="entry name" value="Non-ribosomal peptide synthase, adenylation domain"/>
    <property type="match status" value="1"/>
</dbReference>
<dbReference type="InterPro" id="IPR001242">
    <property type="entry name" value="Condensation_dom"/>
</dbReference>
<reference evidence="5" key="1">
    <citation type="submission" date="2019-04" db="EMBL/GenBank/DDBJ databases">
        <authorList>
            <person name="Brambilla D."/>
        </authorList>
    </citation>
    <scope>NUCLEOTIDE SEQUENCE</scope>
    <source>
        <strain evidence="5">BAL1</strain>
    </source>
</reference>
<dbReference type="InterPro" id="IPR023213">
    <property type="entry name" value="CAT-like_dom_sf"/>
</dbReference>
<keyword evidence="3" id="KW-0597">Phosphoprotein</keyword>
<proteinExistence type="predicted"/>
<dbReference type="NCBIfam" id="TIGR01733">
    <property type="entry name" value="AA-adenyl-dom"/>
    <property type="match status" value="1"/>
</dbReference>
<dbReference type="SUPFAM" id="SSF47336">
    <property type="entry name" value="ACP-like"/>
    <property type="match status" value="1"/>
</dbReference>
<dbReference type="PANTHER" id="PTHR45527:SF1">
    <property type="entry name" value="FATTY ACID SYNTHASE"/>
    <property type="match status" value="1"/>
</dbReference>
<evidence type="ECO:0000256" key="1">
    <source>
        <dbReference type="ARBA" id="ARBA00001957"/>
    </source>
</evidence>
<keyword evidence="5" id="KW-0808">Transferase</keyword>
<dbReference type="GO" id="GO:0044550">
    <property type="term" value="P:secondary metabolite biosynthetic process"/>
    <property type="evidence" value="ECO:0007669"/>
    <property type="project" value="TreeGrafter"/>
</dbReference>
<dbReference type="Gene3D" id="3.40.50.1820">
    <property type="entry name" value="alpha/beta hydrolase"/>
    <property type="match status" value="1"/>
</dbReference>
<dbReference type="GO" id="GO:0005829">
    <property type="term" value="C:cytosol"/>
    <property type="evidence" value="ECO:0007669"/>
    <property type="project" value="TreeGrafter"/>
</dbReference>
<accession>A0A486XP87</accession>
<dbReference type="InterPro" id="IPR000873">
    <property type="entry name" value="AMP-dep_synth/lig_dom"/>
</dbReference>
<evidence type="ECO:0000313" key="5">
    <source>
        <dbReference type="EMBL" id="VHO03417.1"/>
    </source>
</evidence>
<dbReference type="SUPFAM" id="SSF56801">
    <property type="entry name" value="Acetyl-CoA synthetase-like"/>
    <property type="match status" value="1"/>
</dbReference>
<dbReference type="FunFam" id="3.40.50.980:FF:000001">
    <property type="entry name" value="Non-ribosomal peptide synthetase"/>
    <property type="match status" value="1"/>
</dbReference>
<dbReference type="PANTHER" id="PTHR45527">
    <property type="entry name" value="NONRIBOSOMAL PEPTIDE SYNTHETASE"/>
    <property type="match status" value="1"/>
</dbReference>
<dbReference type="InterPro" id="IPR029058">
    <property type="entry name" value="AB_hydrolase_fold"/>
</dbReference>
<comment type="cofactor">
    <cofactor evidence="1">
        <name>pantetheine 4'-phosphate</name>
        <dbReference type="ChEBI" id="CHEBI:47942"/>
    </cofactor>
</comment>